<name>A0ABS8PUH5_9BACT</name>
<dbReference type="CDD" id="cd06445">
    <property type="entry name" value="ATase"/>
    <property type="match status" value="1"/>
</dbReference>
<dbReference type="InterPro" id="IPR036217">
    <property type="entry name" value="MethylDNA_cys_MeTrfase_DNAb"/>
</dbReference>
<dbReference type="Gene3D" id="1.10.10.10">
    <property type="entry name" value="Winged helix-like DNA-binding domain superfamily/Winged helix DNA-binding domain"/>
    <property type="match status" value="1"/>
</dbReference>
<dbReference type="InterPro" id="IPR014048">
    <property type="entry name" value="MethylDNA_cys_MeTrfase_DNA-bd"/>
</dbReference>
<accession>A0ABS8PUH5</accession>
<comment type="caution">
    <text evidence="3">The sequence shown here is derived from an EMBL/GenBank/DDBJ whole genome shotgun (WGS) entry which is preliminary data.</text>
</comment>
<dbReference type="EMBL" id="JAJNEC010000005">
    <property type="protein sequence ID" value="MCD2424555.1"/>
    <property type="molecule type" value="Genomic_DNA"/>
</dbReference>
<dbReference type="PANTHER" id="PTHR42942">
    <property type="entry name" value="6-O-METHYLGUANINE DNA METHYLTRANSFERASE"/>
    <property type="match status" value="1"/>
</dbReference>
<sequence length="130" mass="14057">MSVKKGSSNPETLKTVRPSGKTDDSIFDLIYAIARQIPKGRVTSYGAIAKAIGSGKSARLVGWAMSAAGKVKPKVPAHRVVNSTGLLSGKHAFKTPTQMQELLEKEGTKIKNDKVADFKTRFWDPSSELI</sequence>
<keyword evidence="4" id="KW-1185">Reference proteome</keyword>
<dbReference type="PANTHER" id="PTHR42942:SF1">
    <property type="entry name" value="ALKYLTRANSFERASE-LIKE PROTEIN 1"/>
    <property type="match status" value="1"/>
</dbReference>
<reference evidence="3 4" key="1">
    <citation type="submission" date="2021-11" db="EMBL/GenBank/DDBJ databases">
        <title>Genomic of Niabella pedocola.</title>
        <authorList>
            <person name="Wu T."/>
        </authorList>
    </citation>
    <scope>NUCLEOTIDE SEQUENCE [LARGE SCALE GENOMIC DNA]</scope>
    <source>
        <strain evidence="3 4">JCM 31011</strain>
    </source>
</reference>
<keyword evidence="1" id="KW-0227">DNA damage</keyword>
<protein>
    <submittedName>
        <fullName evidence="3">MGMT family protein</fullName>
    </submittedName>
</protein>
<evidence type="ECO:0000313" key="3">
    <source>
        <dbReference type="EMBL" id="MCD2424555.1"/>
    </source>
</evidence>
<dbReference type="Proteomes" id="UP001199816">
    <property type="component" value="Unassembled WGS sequence"/>
</dbReference>
<dbReference type="RefSeq" id="WP_231006675.1">
    <property type="nucleotide sequence ID" value="NZ_JAJNEC010000005.1"/>
</dbReference>
<evidence type="ECO:0000313" key="4">
    <source>
        <dbReference type="Proteomes" id="UP001199816"/>
    </source>
</evidence>
<gene>
    <name evidence="3" type="ORF">LQ567_17375</name>
</gene>
<dbReference type="InterPro" id="IPR036388">
    <property type="entry name" value="WH-like_DNA-bd_sf"/>
</dbReference>
<evidence type="ECO:0000256" key="1">
    <source>
        <dbReference type="ARBA" id="ARBA00022763"/>
    </source>
</evidence>
<dbReference type="SUPFAM" id="SSF46767">
    <property type="entry name" value="Methylated DNA-protein cysteine methyltransferase, C-terminal domain"/>
    <property type="match status" value="1"/>
</dbReference>
<evidence type="ECO:0000259" key="2">
    <source>
        <dbReference type="Pfam" id="PF01035"/>
    </source>
</evidence>
<dbReference type="InterPro" id="IPR052520">
    <property type="entry name" value="ATL_DNA_repair"/>
</dbReference>
<dbReference type="Pfam" id="PF01035">
    <property type="entry name" value="DNA_binding_1"/>
    <property type="match status" value="1"/>
</dbReference>
<organism evidence="3 4">
    <name type="scientific">Niabella pedocola</name>
    <dbReference type="NCBI Taxonomy" id="1752077"/>
    <lineage>
        <taxon>Bacteria</taxon>
        <taxon>Pseudomonadati</taxon>
        <taxon>Bacteroidota</taxon>
        <taxon>Chitinophagia</taxon>
        <taxon>Chitinophagales</taxon>
        <taxon>Chitinophagaceae</taxon>
        <taxon>Niabella</taxon>
    </lineage>
</organism>
<feature type="domain" description="Methylated-DNA-[protein]-cysteine S-methyltransferase DNA binding" evidence="2">
    <location>
        <begin position="29"/>
        <end position="107"/>
    </location>
</feature>
<proteinExistence type="predicted"/>